<proteinExistence type="predicted"/>
<protein>
    <submittedName>
        <fullName evidence="1">YpjP family protein</fullName>
    </submittedName>
</protein>
<dbReference type="EMBL" id="JBHSAO010000007">
    <property type="protein sequence ID" value="MFC4024240.1"/>
    <property type="molecule type" value="Genomic_DNA"/>
</dbReference>
<evidence type="ECO:0000313" key="1">
    <source>
        <dbReference type="EMBL" id="MFC4024240.1"/>
    </source>
</evidence>
<reference evidence="2" key="1">
    <citation type="journal article" date="2019" name="Int. J. Syst. Evol. Microbiol.">
        <title>The Global Catalogue of Microorganisms (GCM) 10K type strain sequencing project: providing services to taxonomists for standard genome sequencing and annotation.</title>
        <authorList>
            <consortium name="The Broad Institute Genomics Platform"/>
            <consortium name="The Broad Institute Genome Sequencing Center for Infectious Disease"/>
            <person name="Wu L."/>
            <person name="Ma J."/>
        </authorList>
    </citation>
    <scope>NUCLEOTIDE SEQUENCE [LARGE SCALE GENOMIC DNA]</scope>
    <source>
        <strain evidence="2">IBRC-M 10703</strain>
    </source>
</reference>
<gene>
    <name evidence="1" type="ORF">ACFOUV_10590</name>
</gene>
<accession>A0ABV8GX20</accession>
<dbReference type="RefSeq" id="WP_379496751.1">
    <property type="nucleotide sequence ID" value="NZ_JBHSAO010000007.1"/>
</dbReference>
<evidence type="ECO:0000313" key="2">
    <source>
        <dbReference type="Proteomes" id="UP001595772"/>
    </source>
</evidence>
<organism evidence="1 2">
    <name type="scientific">Oceanobacillus longus</name>
    <dbReference type="NCBI Taxonomy" id="930120"/>
    <lineage>
        <taxon>Bacteria</taxon>
        <taxon>Bacillati</taxon>
        <taxon>Bacillota</taxon>
        <taxon>Bacilli</taxon>
        <taxon>Bacillales</taxon>
        <taxon>Bacillaceae</taxon>
        <taxon>Oceanobacillus</taxon>
    </lineage>
</organism>
<sequence>MKLWMRKIAVVLVTIVTLGIYTPADLLNIEAEDNKDNVASKADVNEAVSDSKEAEKIDFNVGTEDYSKDNVINKLTEKAKEQTITKFGPKIAGQVEEEFNAVILPNIEAVLQTIVADHVVNDYSYFGITEQPAKGYGERIFNVYDHHLEQDIATFHVRRDNRPLEGYYFNFHYHLSSDGFKEHHDIGEIYWDKNTPPKWMA</sequence>
<dbReference type="InterPro" id="IPR025616">
    <property type="entry name" value="YpjP"/>
</dbReference>
<dbReference type="Proteomes" id="UP001595772">
    <property type="component" value="Unassembled WGS sequence"/>
</dbReference>
<comment type="caution">
    <text evidence="1">The sequence shown here is derived from an EMBL/GenBank/DDBJ whole genome shotgun (WGS) entry which is preliminary data.</text>
</comment>
<keyword evidence="2" id="KW-1185">Reference proteome</keyword>
<name>A0ABV8GX20_9BACI</name>
<dbReference type="Pfam" id="PF14005">
    <property type="entry name" value="YpjP"/>
    <property type="match status" value="1"/>
</dbReference>